<dbReference type="EMBL" id="CP039923">
    <property type="protein sequence ID" value="QCL96083.1"/>
    <property type="molecule type" value="Genomic_DNA"/>
</dbReference>
<organism evidence="2 3">
    <name type="scientific">Agrobacterium tumefaciens</name>
    <dbReference type="NCBI Taxonomy" id="358"/>
    <lineage>
        <taxon>Bacteria</taxon>
        <taxon>Pseudomonadati</taxon>
        <taxon>Pseudomonadota</taxon>
        <taxon>Alphaproteobacteria</taxon>
        <taxon>Hyphomicrobiales</taxon>
        <taxon>Rhizobiaceae</taxon>
        <taxon>Rhizobium/Agrobacterium group</taxon>
        <taxon>Agrobacterium</taxon>
        <taxon>Agrobacterium tumefaciens complex</taxon>
    </lineage>
</organism>
<reference evidence="2 3" key="1">
    <citation type="submission" date="2019-04" db="EMBL/GenBank/DDBJ databases">
        <title>Complete genome sequence of Agrobacterium tumefaciens CFBP7129.</title>
        <authorList>
            <person name="Haryono M."/>
            <person name="Lin Y.-C."/>
            <person name="Lai E.-M."/>
            <person name="Kuo C.-H."/>
        </authorList>
    </citation>
    <scope>NUCLEOTIDE SEQUENCE [LARGE SCALE GENOMIC DNA]</scope>
    <source>
        <strain evidence="2 3">CFBP7129</strain>
    </source>
</reference>
<sequence>MKGVIAATILSIMSTAPANAAWFARLDSAGKLVVTGIAKDADDISSTVTLICHKDKFSLEILTRNSAEQDDLPIFVGTKVALSYKIKGG</sequence>
<keyword evidence="1" id="KW-0732">Signal</keyword>
<dbReference type="RefSeq" id="WP_137004915.1">
    <property type="nucleotide sequence ID" value="NZ_CP039923.1"/>
</dbReference>
<feature type="chain" id="PRO_5020715350" evidence="1">
    <location>
        <begin position="21"/>
        <end position="89"/>
    </location>
</feature>
<feature type="signal peptide" evidence="1">
    <location>
        <begin position="1"/>
        <end position="20"/>
    </location>
</feature>
<protein>
    <submittedName>
        <fullName evidence="2">Uncharacterized protein</fullName>
    </submittedName>
</protein>
<accession>A0A4D7Z1F4</accession>
<evidence type="ECO:0000313" key="2">
    <source>
        <dbReference type="EMBL" id="QCL96083.1"/>
    </source>
</evidence>
<name>A0A4D7Z1F4_AGRTU</name>
<dbReference type="AlphaFoldDB" id="A0A4D7Z1F4"/>
<evidence type="ECO:0000313" key="3">
    <source>
        <dbReference type="Proteomes" id="UP000298649"/>
    </source>
</evidence>
<evidence type="ECO:0000256" key="1">
    <source>
        <dbReference type="SAM" id="SignalP"/>
    </source>
</evidence>
<gene>
    <name evidence="2" type="ORF">CFBP7129_17625</name>
</gene>
<proteinExistence type="predicted"/>
<dbReference type="Proteomes" id="UP000298649">
    <property type="component" value="Chromosome linear"/>
</dbReference>